<name>A0AAE7WAX0_9CAUD</name>
<sequence>MENKVYKDLYEAQSTNKQLVETLNFVIGSLVDASGVDIQQEGSLEKFIEEVTKRIVKTDAEEVEIVD</sequence>
<organism evidence="1 2">
    <name type="scientific">Hafnia phage vB_HpaM_SarahDanielle</name>
    <dbReference type="NCBI Taxonomy" id="2836113"/>
    <lineage>
        <taxon>Viruses</taxon>
        <taxon>Duplodnaviria</taxon>
        <taxon>Heunggongvirae</taxon>
        <taxon>Uroviricota</taxon>
        <taxon>Caudoviricetes</taxon>
        <taxon>Andersonviridae</taxon>
        <taxon>Andersonviridae incertae sedis</taxon>
        <taxon>Daniellevirus</taxon>
        <taxon>Daniellevirus danielle</taxon>
    </lineage>
</organism>
<gene>
    <name evidence="1" type="ORF">SARAHDANIELLE_105</name>
</gene>
<evidence type="ECO:0000313" key="2">
    <source>
        <dbReference type="Proteomes" id="UP000827626"/>
    </source>
</evidence>
<accession>A0AAE7WAX0</accession>
<proteinExistence type="predicted"/>
<dbReference type="Proteomes" id="UP000827626">
    <property type="component" value="Segment"/>
</dbReference>
<evidence type="ECO:0000313" key="1">
    <source>
        <dbReference type="EMBL" id="QYA57521.1"/>
    </source>
</evidence>
<reference evidence="1" key="1">
    <citation type="submission" date="2021-03" db="EMBL/GenBank/DDBJ databases">
        <authorList>
            <person name="Thompson D.W."/>
            <person name="Brown H.M.F."/>
            <person name="Thompson S.D."/>
            <person name="Grose J.H."/>
        </authorList>
    </citation>
    <scope>NUCLEOTIDE SEQUENCE</scope>
</reference>
<dbReference type="EMBL" id="MW749010">
    <property type="protein sequence ID" value="QYA57521.1"/>
    <property type="molecule type" value="Genomic_DNA"/>
</dbReference>
<keyword evidence="2" id="KW-1185">Reference proteome</keyword>
<protein>
    <submittedName>
        <fullName evidence="1">Uncharacterized protein</fullName>
    </submittedName>
</protein>